<evidence type="ECO:0000259" key="3">
    <source>
        <dbReference type="PROSITE" id="PS51489"/>
    </source>
</evidence>
<protein>
    <submittedName>
        <fullName evidence="5">BUB1 N-terminal domain-containing protein</fullName>
    </submittedName>
</protein>
<keyword evidence="4" id="KW-1185">Reference proteome</keyword>
<feature type="compositionally biased region" description="Low complexity" evidence="1">
    <location>
        <begin position="263"/>
        <end position="272"/>
    </location>
</feature>
<dbReference type="SMART" id="SM00777">
    <property type="entry name" value="Mad3_BUB1_I"/>
    <property type="match status" value="1"/>
</dbReference>
<feature type="transmembrane region" description="Helical" evidence="2">
    <location>
        <begin position="448"/>
        <end position="468"/>
    </location>
</feature>
<keyword evidence="2" id="KW-0812">Transmembrane</keyword>
<reference evidence="5" key="1">
    <citation type="submission" date="2016-11" db="UniProtKB">
        <authorList>
            <consortium name="WormBaseParasite"/>
        </authorList>
    </citation>
    <scope>IDENTIFICATION</scope>
</reference>
<dbReference type="PANTHER" id="PTHR14030">
    <property type="entry name" value="MITOTIC CHECKPOINT SERINE/THREONINE-PROTEIN KINASE BUB1"/>
    <property type="match status" value="1"/>
</dbReference>
<dbReference type="GO" id="GO:0007094">
    <property type="term" value="P:mitotic spindle assembly checkpoint signaling"/>
    <property type="evidence" value="ECO:0007669"/>
    <property type="project" value="InterPro"/>
</dbReference>
<dbReference type="Proteomes" id="UP000095283">
    <property type="component" value="Unplaced"/>
</dbReference>
<dbReference type="PANTHER" id="PTHR14030:SF28">
    <property type="entry name" value="BUB1 N-TERMINAL DOMAIN-CONTAINING PROTEIN"/>
    <property type="match status" value="1"/>
</dbReference>
<evidence type="ECO:0000313" key="4">
    <source>
        <dbReference type="Proteomes" id="UP000095283"/>
    </source>
</evidence>
<evidence type="ECO:0000256" key="2">
    <source>
        <dbReference type="SAM" id="Phobius"/>
    </source>
</evidence>
<feature type="domain" description="BUB1 N-terminal" evidence="3">
    <location>
        <begin position="1"/>
        <end position="147"/>
    </location>
</feature>
<keyword evidence="2" id="KW-1133">Transmembrane helix</keyword>
<evidence type="ECO:0000313" key="5">
    <source>
        <dbReference type="WBParaSite" id="Hba_13711"/>
    </source>
</evidence>
<dbReference type="Pfam" id="PF08311">
    <property type="entry name" value="Mad3_BUB1_I"/>
    <property type="match status" value="1"/>
</dbReference>
<feature type="region of interest" description="Disordered" evidence="1">
    <location>
        <begin position="374"/>
        <end position="393"/>
    </location>
</feature>
<dbReference type="Gene3D" id="1.25.40.430">
    <property type="match status" value="1"/>
</dbReference>
<dbReference type="InterPro" id="IPR015661">
    <property type="entry name" value="Bub1/Mad3"/>
</dbReference>
<dbReference type="GO" id="GO:0005634">
    <property type="term" value="C:nucleus"/>
    <property type="evidence" value="ECO:0007669"/>
    <property type="project" value="TreeGrafter"/>
</dbReference>
<dbReference type="WBParaSite" id="Hba_13711">
    <property type="protein sequence ID" value="Hba_13711"/>
    <property type="gene ID" value="Hba_13711"/>
</dbReference>
<accession>A0A1I7X888</accession>
<feature type="region of interest" description="Disordered" evidence="1">
    <location>
        <begin position="262"/>
        <end position="288"/>
    </location>
</feature>
<keyword evidence="2" id="KW-0472">Membrane</keyword>
<dbReference type="GO" id="GO:0051754">
    <property type="term" value="P:meiotic sister chromatid cohesion, centromeric"/>
    <property type="evidence" value="ECO:0007669"/>
    <property type="project" value="TreeGrafter"/>
</dbReference>
<dbReference type="AlphaFoldDB" id="A0A1I7X888"/>
<dbReference type="InterPro" id="IPR013212">
    <property type="entry name" value="Mad3/Bub1_I"/>
</dbReference>
<evidence type="ECO:0000256" key="1">
    <source>
        <dbReference type="SAM" id="MobiDB-lite"/>
    </source>
</evidence>
<dbReference type="PROSITE" id="PS51489">
    <property type="entry name" value="BUB1_N"/>
    <property type="match status" value="1"/>
</dbReference>
<organism evidence="4 5">
    <name type="scientific">Heterorhabditis bacteriophora</name>
    <name type="common">Entomopathogenic nematode worm</name>
    <dbReference type="NCBI Taxonomy" id="37862"/>
    <lineage>
        <taxon>Eukaryota</taxon>
        <taxon>Metazoa</taxon>
        <taxon>Ecdysozoa</taxon>
        <taxon>Nematoda</taxon>
        <taxon>Chromadorea</taxon>
        <taxon>Rhabditida</taxon>
        <taxon>Rhabditina</taxon>
        <taxon>Rhabditomorpha</taxon>
        <taxon>Strongyloidea</taxon>
        <taxon>Heterorhabditidae</taxon>
        <taxon>Heterorhabditis</taxon>
    </lineage>
</organism>
<name>A0A1I7X888_HETBA</name>
<proteinExistence type="predicted"/>
<sequence>MSGEDQSSDTTLSKECILRVIDTALIVCIFRYSKVEKYLNDARMLKIWEKLADNSRGHGWEIYQHANSIGSLIRCAHIYVRWSQELEMRGAIGEARNVLRRGRQAGAHPIDLLNTEEDELDMREMRRLMDSQKNDSWQDYDQDEDTEERVAFTRLMGMGDGKIAPVIRIPSVGLEFRISQQVMGTDNVQVVDIRNIATEDMIMVDGVLVLVADIQIWICLFISIQWEMDISRLKPLKIIYFRICRNTIVENNRQPTWTDINMSLQSSSSQPSINRDRRSHHPPALRHRDEIADTELKYNFILGRNSIPLTVGSKLEEKGESNDDGPVTYIAAGTAPVSIFRGGSTQPVKKNSQISFHKFAGPMQTDLRHYEQGLTRKTSGSDDPSMASPSLMDHRGSVSLRCKDNGTTHVTKKASDLYKECNVNARQHSSATGLFIIIACQTIKIESIYFLVHFWLYFLLLLSSNFLIRDSHRELIGPVCY</sequence>
<dbReference type="GO" id="GO:0004672">
    <property type="term" value="F:protein kinase activity"/>
    <property type="evidence" value="ECO:0007669"/>
    <property type="project" value="TreeGrafter"/>
</dbReference>